<dbReference type="Proteomes" id="UP000759443">
    <property type="component" value="Unassembled WGS sequence"/>
</dbReference>
<dbReference type="PROSITE" id="PS00012">
    <property type="entry name" value="PHOSPHOPANTETHEINE"/>
    <property type="match status" value="1"/>
</dbReference>
<dbReference type="InterPro" id="IPR036736">
    <property type="entry name" value="ACP-like_sf"/>
</dbReference>
<dbReference type="InterPro" id="IPR009081">
    <property type="entry name" value="PP-bd_ACP"/>
</dbReference>
<accession>A0ABS4DV45</accession>
<reference evidence="4 5" key="1">
    <citation type="submission" date="2021-03" db="EMBL/GenBank/DDBJ databases">
        <title>Genomic Encyclopedia of Type Strains, Phase IV (KMG-IV): sequencing the most valuable type-strain genomes for metagenomic binning, comparative biology and taxonomic classification.</title>
        <authorList>
            <person name="Goeker M."/>
        </authorList>
    </citation>
    <scope>NUCLEOTIDE SEQUENCE [LARGE SCALE GENOMIC DNA]</scope>
    <source>
        <strain evidence="4 5">DSM 21600</strain>
    </source>
</reference>
<keyword evidence="1" id="KW-0596">Phosphopantetheine</keyword>
<dbReference type="RefSeq" id="WP_245223870.1">
    <property type="nucleotide sequence ID" value="NZ_JAGGJU010000002.1"/>
</dbReference>
<gene>
    <name evidence="4" type="ORF">J2Z17_000985</name>
</gene>
<evidence type="ECO:0000313" key="4">
    <source>
        <dbReference type="EMBL" id="MBP1849564.1"/>
    </source>
</evidence>
<dbReference type="Pfam" id="PF00550">
    <property type="entry name" value="PP-binding"/>
    <property type="match status" value="1"/>
</dbReference>
<evidence type="ECO:0000256" key="2">
    <source>
        <dbReference type="ARBA" id="ARBA00022553"/>
    </source>
</evidence>
<name>A0ABS4DV45_9HYPH</name>
<comment type="caution">
    <text evidence="4">The sequence shown here is derived from an EMBL/GenBank/DDBJ whole genome shotgun (WGS) entry which is preliminary data.</text>
</comment>
<dbReference type="PROSITE" id="PS50075">
    <property type="entry name" value="CARRIER"/>
    <property type="match status" value="1"/>
</dbReference>
<protein>
    <submittedName>
        <fullName evidence="4">Aryl carrier-like protein</fullName>
    </submittedName>
</protein>
<keyword evidence="2" id="KW-0597">Phosphoprotein</keyword>
<dbReference type="Gene3D" id="1.10.1200.10">
    <property type="entry name" value="ACP-like"/>
    <property type="match status" value="1"/>
</dbReference>
<proteinExistence type="predicted"/>
<keyword evidence="5" id="KW-1185">Reference proteome</keyword>
<dbReference type="EMBL" id="JAGGJU010000002">
    <property type="protein sequence ID" value="MBP1849564.1"/>
    <property type="molecule type" value="Genomic_DNA"/>
</dbReference>
<feature type="domain" description="Carrier" evidence="3">
    <location>
        <begin position="18"/>
        <end position="94"/>
    </location>
</feature>
<evidence type="ECO:0000256" key="1">
    <source>
        <dbReference type="ARBA" id="ARBA00022450"/>
    </source>
</evidence>
<dbReference type="InterPro" id="IPR006162">
    <property type="entry name" value="Ppantetheine_attach_site"/>
</dbReference>
<evidence type="ECO:0000313" key="5">
    <source>
        <dbReference type="Proteomes" id="UP000759443"/>
    </source>
</evidence>
<sequence>MTISRTEMDSSGIAQSADDLTDSLRRELARVLDENSAAEDLSEHANLMEAGLHSLAILRLIEPLSKLAGIRLDYADLARRPSLAAWRTVLDQARARPD</sequence>
<dbReference type="SUPFAM" id="SSF47336">
    <property type="entry name" value="ACP-like"/>
    <property type="match status" value="1"/>
</dbReference>
<evidence type="ECO:0000259" key="3">
    <source>
        <dbReference type="PROSITE" id="PS50075"/>
    </source>
</evidence>
<organism evidence="4 5">
    <name type="scientific">Rhizobium halophytocola</name>
    <dbReference type="NCBI Taxonomy" id="735519"/>
    <lineage>
        <taxon>Bacteria</taxon>
        <taxon>Pseudomonadati</taxon>
        <taxon>Pseudomonadota</taxon>
        <taxon>Alphaproteobacteria</taxon>
        <taxon>Hyphomicrobiales</taxon>
        <taxon>Rhizobiaceae</taxon>
        <taxon>Rhizobium/Agrobacterium group</taxon>
        <taxon>Rhizobium</taxon>
    </lineage>
</organism>